<dbReference type="GO" id="GO:0034220">
    <property type="term" value="P:monoatomic ion transmembrane transport"/>
    <property type="evidence" value="ECO:0007669"/>
    <property type="project" value="UniProtKB-KW"/>
</dbReference>
<keyword evidence="6" id="KW-0303">Gap junction</keyword>
<evidence type="ECO:0000256" key="4">
    <source>
        <dbReference type="ARBA" id="ARBA00022475"/>
    </source>
</evidence>
<proteinExistence type="inferred from homology"/>
<evidence type="ECO:0000256" key="12">
    <source>
        <dbReference type="RuleBase" id="RU010713"/>
    </source>
</evidence>
<keyword evidence="10 12" id="KW-0472">Membrane</keyword>
<evidence type="ECO:0000256" key="10">
    <source>
        <dbReference type="ARBA" id="ARBA00023136"/>
    </source>
</evidence>
<keyword evidence="9 12" id="KW-0406">Ion transport</keyword>
<dbReference type="PANTHER" id="PTHR11893">
    <property type="entry name" value="INNEXIN"/>
    <property type="match status" value="1"/>
</dbReference>
<dbReference type="GO" id="GO:0007602">
    <property type="term" value="P:phototransduction"/>
    <property type="evidence" value="ECO:0007669"/>
    <property type="project" value="TreeGrafter"/>
</dbReference>
<accession>T1J6W8</accession>
<evidence type="ECO:0000256" key="2">
    <source>
        <dbReference type="ARBA" id="ARBA00004651"/>
    </source>
</evidence>
<keyword evidence="5 12" id="KW-0812">Transmembrane</keyword>
<dbReference type="OMA" id="HRAVKIN"/>
<feature type="transmembrane region" description="Helical" evidence="12">
    <location>
        <begin position="108"/>
        <end position="127"/>
    </location>
</feature>
<feature type="transmembrane region" description="Helical" evidence="12">
    <location>
        <begin position="174"/>
        <end position="195"/>
    </location>
</feature>
<dbReference type="eggNOG" id="ENOG502QR27">
    <property type="taxonomic scope" value="Eukaryota"/>
</dbReference>
<keyword evidence="7" id="KW-0965">Cell junction</keyword>
<evidence type="ECO:0000256" key="6">
    <source>
        <dbReference type="ARBA" id="ARBA00022868"/>
    </source>
</evidence>
<comment type="function">
    <text evidence="12">Structural component of the gap junctions.</text>
</comment>
<dbReference type="PhylomeDB" id="T1J6W8"/>
<comment type="subcellular location">
    <subcellularLocation>
        <location evidence="1">Cell junction</location>
        <location evidence="1">Gap junction</location>
    </subcellularLocation>
    <subcellularLocation>
        <location evidence="2 12">Cell membrane</location>
        <topology evidence="2 12">Multi-pass membrane protein</topology>
    </subcellularLocation>
</comment>
<evidence type="ECO:0000256" key="5">
    <source>
        <dbReference type="ARBA" id="ARBA00022692"/>
    </source>
</evidence>
<dbReference type="AlphaFoldDB" id="T1J6W8"/>
<dbReference type="PANTHER" id="PTHR11893:SF41">
    <property type="entry name" value="INNEXIN INX2"/>
    <property type="match status" value="1"/>
</dbReference>
<keyword evidence="8 12" id="KW-1133">Transmembrane helix</keyword>
<dbReference type="PRINTS" id="PR01262">
    <property type="entry name" value="INNEXIN"/>
</dbReference>
<evidence type="ECO:0000256" key="8">
    <source>
        <dbReference type="ARBA" id="ARBA00022989"/>
    </source>
</evidence>
<dbReference type="EMBL" id="JH431896">
    <property type="status" value="NOT_ANNOTATED_CDS"/>
    <property type="molecule type" value="Genomic_DNA"/>
</dbReference>
<dbReference type="HOGENOM" id="CLU_035763_1_1_1"/>
<comment type="similarity">
    <text evidence="12">Belongs to the pannexin family.</text>
</comment>
<reference evidence="14" key="1">
    <citation type="submission" date="2011-05" db="EMBL/GenBank/DDBJ databases">
        <authorList>
            <person name="Richards S.R."/>
            <person name="Qu J."/>
            <person name="Jiang H."/>
            <person name="Jhangiani S.N."/>
            <person name="Agravi P."/>
            <person name="Goodspeed R."/>
            <person name="Gross S."/>
            <person name="Mandapat C."/>
            <person name="Jackson L."/>
            <person name="Mathew T."/>
            <person name="Pu L."/>
            <person name="Thornton R."/>
            <person name="Saada N."/>
            <person name="Wilczek-Boney K.B."/>
            <person name="Lee S."/>
            <person name="Kovar C."/>
            <person name="Wu Y."/>
            <person name="Scherer S.E."/>
            <person name="Worley K.C."/>
            <person name="Muzny D.M."/>
            <person name="Gibbs R."/>
        </authorList>
    </citation>
    <scope>NUCLEOTIDE SEQUENCE</scope>
    <source>
        <strain evidence="14">Brora</strain>
    </source>
</reference>
<evidence type="ECO:0000313" key="13">
    <source>
        <dbReference type="EnsemblMetazoa" id="SMAR009397-PA"/>
    </source>
</evidence>
<dbReference type="Proteomes" id="UP000014500">
    <property type="component" value="Unassembled WGS sequence"/>
</dbReference>
<dbReference type="Pfam" id="PF00876">
    <property type="entry name" value="Innexin"/>
    <property type="match status" value="1"/>
</dbReference>
<dbReference type="GO" id="GO:0005886">
    <property type="term" value="C:plasma membrane"/>
    <property type="evidence" value="ECO:0007669"/>
    <property type="project" value="UniProtKB-SubCell"/>
</dbReference>
<dbReference type="STRING" id="126957.T1J6W8"/>
<keyword evidence="4" id="KW-1003">Cell membrane</keyword>
<organism evidence="13 14">
    <name type="scientific">Strigamia maritima</name>
    <name type="common">European centipede</name>
    <name type="synonym">Geophilus maritimus</name>
    <dbReference type="NCBI Taxonomy" id="126957"/>
    <lineage>
        <taxon>Eukaryota</taxon>
        <taxon>Metazoa</taxon>
        <taxon>Ecdysozoa</taxon>
        <taxon>Arthropoda</taxon>
        <taxon>Myriapoda</taxon>
        <taxon>Chilopoda</taxon>
        <taxon>Pleurostigmophora</taxon>
        <taxon>Geophilomorpha</taxon>
        <taxon>Linotaeniidae</taxon>
        <taxon>Strigamia</taxon>
    </lineage>
</organism>
<dbReference type="PROSITE" id="PS51013">
    <property type="entry name" value="PANNEXIN"/>
    <property type="match status" value="1"/>
</dbReference>
<keyword evidence="14" id="KW-1185">Reference proteome</keyword>
<protein>
    <recommendedName>
        <fullName evidence="12">Innexin</fullName>
    </recommendedName>
</protein>
<keyword evidence="11 12" id="KW-0407">Ion channel</keyword>
<evidence type="ECO:0000256" key="7">
    <source>
        <dbReference type="ARBA" id="ARBA00022949"/>
    </source>
</evidence>
<gene>
    <name evidence="12" type="primary">inx</name>
</gene>
<reference evidence="13" key="2">
    <citation type="submission" date="2015-02" db="UniProtKB">
        <authorList>
            <consortium name="EnsemblMetazoa"/>
        </authorList>
    </citation>
    <scope>IDENTIFICATION</scope>
</reference>
<evidence type="ECO:0000256" key="3">
    <source>
        <dbReference type="ARBA" id="ARBA00022448"/>
    </source>
</evidence>
<name>T1J6W8_STRMM</name>
<comment type="caution">
    <text evidence="12">Lacks conserved residue(s) required for the propagation of feature annotation.</text>
</comment>
<evidence type="ECO:0000256" key="11">
    <source>
        <dbReference type="ARBA" id="ARBA00023303"/>
    </source>
</evidence>
<dbReference type="GO" id="GO:0005921">
    <property type="term" value="C:gap junction"/>
    <property type="evidence" value="ECO:0007669"/>
    <property type="project" value="UniProtKB-SubCell"/>
</dbReference>
<sequence length="366" mass="41718">MSVLAAFSAAVLKSHASARIDNFVFHLHYRVTAVILAAAAILVTSSEHFGRPISCGPAPPALSSDLLENYCWTRSTFSFVGPGGNEPYPGVSTVKQGDTVFYHTYYQWVWLVLTLQAAMFYLSRYIWKKIENGRMSCLVSGLTEPLCEKQSINGKVTLLSQYVLRNWNQLNKWAYGYFFCEVLNFVNVIGQIFIIDKFLGGTFTTYGSRVLQYGFLDQEYRNDTMVAIFPRLTKCTFRAFGPSGNFQIHDAICVLPLNIINEKIYVFLWFWLLFLAIPTGLVLVYRICLAAWPKLRVRVLHWQYNCFKTNRMDNMLAKANIGDWLFLNLLAKNVDGLALDMLLDEIEIEKMSTFKLPSSQTQNGKS</sequence>
<keyword evidence="3 12" id="KW-0813">Transport</keyword>
<evidence type="ECO:0000256" key="9">
    <source>
        <dbReference type="ARBA" id="ARBA00023065"/>
    </source>
</evidence>
<dbReference type="EnsemblMetazoa" id="SMAR009397-RA">
    <property type="protein sequence ID" value="SMAR009397-PA"/>
    <property type="gene ID" value="SMAR009397"/>
</dbReference>
<evidence type="ECO:0000256" key="1">
    <source>
        <dbReference type="ARBA" id="ARBA00004610"/>
    </source>
</evidence>
<dbReference type="InterPro" id="IPR000990">
    <property type="entry name" value="Innexin"/>
</dbReference>
<dbReference type="GO" id="GO:0005243">
    <property type="term" value="F:gap junction channel activity"/>
    <property type="evidence" value="ECO:0007669"/>
    <property type="project" value="TreeGrafter"/>
</dbReference>
<evidence type="ECO:0000313" key="14">
    <source>
        <dbReference type="Proteomes" id="UP000014500"/>
    </source>
</evidence>
<feature type="transmembrane region" description="Helical" evidence="12">
    <location>
        <begin position="264"/>
        <end position="288"/>
    </location>
</feature>